<feature type="transmembrane region" description="Helical" evidence="1">
    <location>
        <begin position="15"/>
        <end position="37"/>
    </location>
</feature>
<dbReference type="Proteomes" id="UP000007752">
    <property type="component" value="Chromosome 6"/>
</dbReference>
<keyword evidence="1" id="KW-0812">Transmembrane</keyword>
<proteinExistence type="predicted"/>
<keyword evidence="1" id="KW-1133">Transmembrane helix</keyword>
<evidence type="ECO:0000256" key="1">
    <source>
        <dbReference type="SAM" id="Phobius"/>
    </source>
</evidence>
<dbReference type="PANTHER" id="PTHR46604:SF13">
    <property type="entry name" value="VAN3-BINDING PROTEIN-LIKE AUXIN CANALISATION DOMAIN-CONTAINING PROTEIN"/>
    <property type="match status" value="1"/>
</dbReference>
<organism evidence="2">
    <name type="scientific">Oryza sativa subsp. japonica</name>
    <name type="common">Rice</name>
    <dbReference type="NCBI Taxonomy" id="39947"/>
    <lineage>
        <taxon>Eukaryota</taxon>
        <taxon>Viridiplantae</taxon>
        <taxon>Streptophyta</taxon>
        <taxon>Embryophyta</taxon>
        <taxon>Tracheophyta</taxon>
        <taxon>Spermatophyta</taxon>
        <taxon>Magnoliopsida</taxon>
        <taxon>Liliopsida</taxon>
        <taxon>Poales</taxon>
        <taxon>Poaceae</taxon>
        <taxon>BOP clade</taxon>
        <taxon>Oryzoideae</taxon>
        <taxon>Oryzeae</taxon>
        <taxon>Oryzinae</taxon>
        <taxon>Oryza</taxon>
        <taxon>Oryza sativa</taxon>
    </lineage>
</organism>
<reference evidence="2" key="2">
    <citation type="submission" date="2008-12" db="EMBL/GenBank/DDBJ databases">
        <title>Improved gene annotation of the rice (Oryza sativa) genomes.</title>
        <authorList>
            <person name="Wang J."/>
            <person name="Li R."/>
            <person name="Fan W."/>
            <person name="Huang Q."/>
            <person name="Zhang J."/>
            <person name="Zhou Y."/>
            <person name="Hu Y."/>
            <person name="Zi S."/>
            <person name="Li J."/>
            <person name="Ni P."/>
            <person name="Zheng H."/>
            <person name="Zhang Y."/>
            <person name="Zhao M."/>
            <person name="Hao Q."/>
            <person name="McDermott J."/>
            <person name="Samudrala R."/>
            <person name="Kristiansen K."/>
            <person name="Wong G.K.-S."/>
        </authorList>
    </citation>
    <scope>NUCLEOTIDE SEQUENCE</scope>
</reference>
<dbReference type="EMBL" id="CM000143">
    <property type="protein sequence ID" value="EAZ36550.1"/>
    <property type="molecule type" value="Genomic_DNA"/>
</dbReference>
<dbReference type="AlphaFoldDB" id="A3BAG1"/>
<gene>
    <name evidence="2" type="ORF">OsJ_20890</name>
</gene>
<protein>
    <submittedName>
        <fullName evidence="2">Uncharacterized protein</fullName>
    </submittedName>
</protein>
<dbReference type="PANTHER" id="PTHR46604">
    <property type="entry name" value="PROTEIN MID1-COMPLEMENTING ACTIVITY 1"/>
    <property type="match status" value="1"/>
</dbReference>
<sequence length="72" mass="7449">MANGLWGALGQALRVAQLVGVDALGLVSMVVQAALAVHRWDACRRLGQHVELVGGLHAVGARARRADAAGCH</sequence>
<accession>A3BAG1</accession>
<keyword evidence="1" id="KW-0472">Membrane</keyword>
<name>A3BAG1_ORYSJ</name>
<reference evidence="2" key="1">
    <citation type="journal article" date="2005" name="PLoS Biol.">
        <title>The genomes of Oryza sativa: a history of duplications.</title>
        <authorList>
            <person name="Yu J."/>
            <person name="Wang J."/>
            <person name="Lin W."/>
            <person name="Li S."/>
            <person name="Li H."/>
            <person name="Zhou J."/>
            <person name="Ni P."/>
            <person name="Dong W."/>
            <person name="Hu S."/>
            <person name="Zeng C."/>
            <person name="Zhang J."/>
            <person name="Zhang Y."/>
            <person name="Li R."/>
            <person name="Xu Z."/>
            <person name="Li S."/>
            <person name="Li X."/>
            <person name="Zheng H."/>
            <person name="Cong L."/>
            <person name="Lin L."/>
            <person name="Yin J."/>
            <person name="Geng J."/>
            <person name="Li G."/>
            <person name="Shi J."/>
            <person name="Liu J."/>
            <person name="Lv H."/>
            <person name="Li J."/>
            <person name="Wang J."/>
            <person name="Deng Y."/>
            <person name="Ran L."/>
            <person name="Shi X."/>
            <person name="Wang X."/>
            <person name="Wu Q."/>
            <person name="Li C."/>
            <person name="Ren X."/>
            <person name="Wang J."/>
            <person name="Wang X."/>
            <person name="Li D."/>
            <person name="Liu D."/>
            <person name="Zhang X."/>
            <person name="Ji Z."/>
            <person name="Zhao W."/>
            <person name="Sun Y."/>
            <person name="Zhang Z."/>
            <person name="Bao J."/>
            <person name="Han Y."/>
            <person name="Dong L."/>
            <person name="Ji J."/>
            <person name="Chen P."/>
            <person name="Wu S."/>
            <person name="Liu J."/>
            <person name="Xiao Y."/>
            <person name="Bu D."/>
            <person name="Tan J."/>
            <person name="Yang L."/>
            <person name="Ye C."/>
            <person name="Zhang J."/>
            <person name="Xu J."/>
            <person name="Zhou Y."/>
            <person name="Yu Y."/>
            <person name="Zhang B."/>
            <person name="Zhuang S."/>
            <person name="Wei H."/>
            <person name="Liu B."/>
            <person name="Lei M."/>
            <person name="Yu H."/>
            <person name="Li Y."/>
            <person name="Xu H."/>
            <person name="Wei S."/>
            <person name="He X."/>
            <person name="Fang L."/>
            <person name="Zhang Z."/>
            <person name="Zhang Y."/>
            <person name="Huang X."/>
            <person name="Su Z."/>
            <person name="Tong W."/>
            <person name="Li J."/>
            <person name="Tong Z."/>
            <person name="Li S."/>
            <person name="Ye J."/>
            <person name="Wang L."/>
            <person name="Fang L."/>
            <person name="Lei T."/>
            <person name="Chen C."/>
            <person name="Chen H."/>
            <person name="Xu Z."/>
            <person name="Li H."/>
            <person name="Huang H."/>
            <person name="Zhang F."/>
            <person name="Xu H."/>
            <person name="Li N."/>
            <person name="Zhao C."/>
            <person name="Li S."/>
            <person name="Dong L."/>
            <person name="Huang Y."/>
            <person name="Li L."/>
            <person name="Xi Y."/>
            <person name="Qi Q."/>
            <person name="Li W."/>
            <person name="Zhang B."/>
            <person name="Hu W."/>
            <person name="Zhang Y."/>
            <person name="Tian X."/>
            <person name="Jiao Y."/>
            <person name="Liang X."/>
            <person name="Jin J."/>
            <person name="Gao L."/>
            <person name="Zheng W."/>
            <person name="Hao B."/>
            <person name="Liu S."/>
            <person name="Wang W."/>
            <person name="Yuan L."/>
            <person name="Cao M."/>
            <person name="McDermott J."/>
            <person name="Samudrala R."/>
            <person name="Wang J."/>
            <person name="Wong G.K."/>
            <person name="Yang H."/>
        </authorList>
    </citation>
    <scope>NUCLEOTIDE SEQUENCE [LARGE SCALE GENOMIC DNA]</scope>
</reference>
<evidence type="ECO:0000313" key="2">
    <source>
        <dbReference type="EMBL" id="EAZ36550.1"/>
    </source>
</evidence>